<organism evidence="2 3">
    <name type="scientific">Pantoea phytobeneficialis</name>
    <dbReference type="NCBI Taxonomy" id="2052056"/>
    <lineage>
        <taxon>Bacteria</taxon>
        <taxon>Pseudomonadati</taxon>
        <taxon>Pseudomonadota</taxon>
        <taxon>Gammaproteobacteria</taxon>
        <taxon>Enterobacterales</taxon>
        <taxon>Erwiniaceae</taxon>
        <taxon>Pantoea</taxon>
    </lineage>
</organism>
<evidence type="ECO:0000313" key="4">
    <source>
        <dbReference type="Proteomes" id="UP001171299"/>
    </source>
</evidence>
<sequence>MRKLAGFFLSVYLWVKGGFLARKAEHSKVPYTKPTNSPDELISKLRERGLIIQDHAVAENALRFIGYYRLRGYFYPYYRMTDERVPQPVEPKHFLPDTTIEQVISLYEFDRRLRLIILEQIQKVEVALRTCLSEHMSGRYGPHWFMNLAILRPEFDYDAFFKQISSAKEVFIQHYSDTYSTPVYPPSWMVTEVMTFGSWSSAYAGLSVRDQREIARMFSLNSNEVLGSWFHTLSHLRNLCAHHNRIWNRHFQVFAPMHMKGYEHHFSRKNTLYCRLAILKYLSDQVSWSDGLKEQLDNLMAQRPDCVTWEKMGFMEGWRTDVLWTRSINPPA</sequence>
<dbReference type="Proteomes" id="UP000424872">
    <property type="component" value="Plasmid pMSR2C"/>
</dbReference>
<dbReference type="EMBL" id="CP024639">
    <property type="protein sequence ID" value="QGR09799.1"/>
    <property type="molecule type" value="Genomic_DNA"/>
</dbReference>
<dbReference type="InterPro" id="IPR011664">
    <property type="entry name" value="Abi_system_AbiD/AbiF-like"/>
</dbReference>
<proteinExistence type="predicted"/>
<evidence type="ECO:0000313" key="3">
    <source>
        <dbReference type="Proteomes" id="UP000424872"/>
    </source>
</evidence>
<dbReference type="KEGG" id="ppho:CTZ24_25470"/>
<reference evidence="1" key="3">
    <citation type="submission" date="2023-07" db="EMBL/GenBank/DDBJ databases">
        <title>The extreme plant-growth-promoting properties of Pantoea phytobeneficialis PF55 revealed by functional and genomic analysis.</title>
        <authorList>
            <person name="Nascimento F.X."/>
            <person name="Marcio R.J."/>
        </authorList>
    </citation>
    <scope>NUCLEOTIDE SEQUENCE</scope>
    <source>
        <strain evidence="1">PF55</strain>
    </source>
</reference>
<keyword evidence="4" id="KW-1185">Reference proteome</keyword>
<accession>A0AAP9HB14</accession>
<dbReference type="RefSeq" id="WP_208726964.1">
    <property type="nucleotide sequence ID" value="NZ_CP024639.1"/>
</dbReference>
<geneLocation type="plasmid" evidence="2">
    <name>pMSR2C</name>
</geneLocation>
<dbReference type="Proteomes" id="UP001171299">
    <property type="component" value="Unassembled WGS sequence"/>
</dbReference>
<dbReference type="Pfam" id="PF07751">
    <property type="entry name" value="Abi_2"/>
    <property type="match status" value="1"/>
</dbReference>
<dbReference type="AlphaFoldDB" id="A0AAP9HB14"/>
<gene>
    <name evidence="2" type="ORF">CTZ24_25470</name>
    <name evidence="1" type="ORF">Q3404_25460</name>
</gene>
<evidence type="ECO:0000313" key="1">
    <source>
        <dbReference type="EMBL" id="MDO6409920.1"/>
    </source>
</evidence>
<protein>
    <submittedName>
        <fullName evidence="1">Abi family protein</fullName>
    </submittedName>
</protein>
<dbReference type="EMBL" id="JAUOOM010000041">
    <property type="protein sequence ID" value="MDO6409920.1"/>
    <property type="molecule type" value="Genomic_DNA"/>
</dbReference>
<reference evidence="2" key="2">
    <citation type="journal article" date="2020" name="Environ. Microbiol.">
        <title>The extreme plant-growth-promoting properties of Pantoea phytobeneficialis MSR2 revealed by functional and genomic analysis.</title>
        <authorList>
            <person name="Nascimento F.X."/>
            <person name="Hernandez A.G."/>
            <person name="Glick B.R."/>
            <person name="Rossi M.J."/>
        </authorList>
    </citation>
    <scope>NUCLEOTIDE SEQUENCE</scope>
    <source>
        <strain evidence="2">MSR2</strain>
    </source>
</reference>
<reference evidence="3" key="1">
    <citation type="submission" date="2017-11" db="EMBL/GenBank/DDBJ databases">
        <title>Genome sequence of Pantoea sp. MSR2.</title>
        <authorList>
            <person name="Nascimento F.X."/>
        </authorList>
    </citation>
    <scope>NUCLEOTIDE SEQUENCE [LARGE SCALE GENOMIC DNA]</scope>
    <source>
        <strain evidence="3">MSR2</strain>
        <plasmid evidence="3">pmsr2c</plasmid>
    </source>
</reference>
<geneLocation type="plasmid" evidence="3">
    <name>pmsr2c</name>
</geneLocation>
<evidence type="ECO:0000313" key="2">
    <source>
        <dbReference type="EMBL" id="QGR09799.1"/>
    </source>
</evidence>
<name>A0AAP9HB14_9GAMM</name>
<keyword evidence="2" id="KW-0614">Plasmid</keyword>